<sequence>MLTLTESSIKLCSKVPLLGIALTLQFRNRRVHFIDLLIELGKGVLCFTQLTRGGGNGLFLLFKLGEQGGALLLLLTYRTLFGGDIGLNGFKLIAVIRVGGCGAQQYASAECAGAKQRSD</sequence>
<comment type="caution">
    <text evidence="1">The sequence shown here is derived from an EMBL/GenBank/DDBJ whole genome shotgun (WGS) entry which is preliminary data.</text>
</comment>
<evidence type="ECO:0000313" key="1">
    <source>
        <dbReference type="EMBL" id="GJJ82708.1"/>
    </source>
</evidence>
<evidence type="ECO:0000313" key="2">
    <source>
        <dbReference type="Proteomes" id="UP001050241"/>
    </source>
</evidence>
<accession>A0ABD0BRL1</accession>
<dbReference type="Proteomes" id="UP001050241">
    <property type="component" value="Unassembled WGS sequence"/>
</dbReference>
<dbReference type="EMBL" id="BQFY01000009">
    <property type="protein sequence ID" value="GJJ82708.1"/>
    <property type="molecule type" value="Genomic_DNA"/>
</dbReference>
<organism evidence="1 2">
    <name type="scientific">Enterobacter cloacae</name>
    <dbReference type="NCBI Taxonomy" id="550"/>
    <lineage>
        <taxon>Bacteria</taxon>
        <taxon>Pseudomonadati</taxon>
        <taxon>Pseudomonadota</taxon>
        <taxon>Gammaproteobacteria</taxon>
        <taxon>Enterobacterales</taxon>
        <taxon>Enterobacteriaceae</taxon>
        <taxon>Enterobacter</taxon>
        <taxon>Enterobacter cloacae complex</taxon>
    </lineage>
</organism>
<protein>
    <submittedName>
        <fullName evidence="1">Uncharacterized protein</fullName>
    </submittedName>
</protein>
<proteinExistence type="predicted"/>
<name>A0ABD0BRL1_ENTCL</name>
<reference evidence="1" key="1">
    <citation type="submission" date="2021-11" db="EMBL/GenBank/DDBJ databases">
        <title>WGS analysis for carbapenemase-producing Enterobacterales outbreak in a University Hospital, Japan.</title>
        <authorList>
            <person name="Tukada M."/>
            <person name="Miyazaki T."/>
            <person name="Aoki K."/>
            <person name="Yoshizawa S."/>
            <person name="Ishii Y."/>
            <person name="Tateda K."/>
        </authorList>
    </citation>
    <scope>NUCLEOTIDE SEQUENCE</scope>
    <source>
        <strain evidence="1">TUM16652</strain>
    </source>
</reference>
<dbReference type="AlphaFoldDB" id="A0ABD0BRL1"/>
<gene>
    <name evidence="1" type="ORF">TUM16652_14070</name>
</gene>